<keyword evidence="2" id="KW-0560">Oxidoreductase</keyword>
<reference evidence="4 5" key="1">
    <citation type="submission" date="2019-01" db="EMBL/GenBank/DDBJ databases">
        <title>Complete genome of a denitifying bacterium Halomons sp. BC-M4-5.</title>
        <authorList>
            <person name="Wang L."/>
            <person name="Shao Z."/>
        </authorList>
    </citation>
    <scope>NUCLEOTIDE SEQUENCE [LARGE SCALE GENOMIC DNA]</scope>
    <source>
        <strain evidence="4 5">BC-M4-5</strain>
    </source>
</reference>
<evidence type="ECO:0000256" key="1">
    <source>
        <dbReference type="ARBA" id="ARBA00006484"/>
    </source>
</evidence>
<proteinExistence type="inferred from homology"/>
<evidence type="ECO:0000313" key="4">
    <source>
        <dbReference type="EMBL" id="QHC49898.1"/>
    </source>
</evidence>
<dbReference type="InterPro" id="IPR036291">
    <property type="entry name" value="NAD(P)-bd_dom_sf"/>
</dbReference>
<dbReference type="OrthoDB" id="9804774at2"/>
<feature type="domain" description="Ketoreductase" evidence="3">
    <location>
        <begin position="6"/>
        <end position="194"/>
    </location>
</feature>
<dbReference type="PANTHER" id="PTHR42760">
    <property type="entry name" value="SHORT-CHAIN DEHYDROGENASES/REDUCTASES FAMILY MEMBER"/>
    <property type="match status" value="1"/>
</dbReference>
<dbReference type="PRINTS" id="PR00081">
    <property type="entry name" value="GDHRDH"/>
</dbReference>
<dbReference type="PROSITE" id="PS00061">
    <property type="entry name" value="ADH_SHORT"/>
    <property type="match status" value="1"/>
</dbReference>
<dbReference type="GO" id="GO:0030497">
    <property type="term" value="P:fatty acid elongation"/>
    <property type="evidence" value="ECO:0007669"/>
    <property type="project" value="TreeGrafter"/>
</dbReference>
<gene>
    <name evidence="4" type="ORF">EKK97_10155</name>
</gene>
<comment type="similarity">
    <text evidence="1">Belongs to the short-chain dehydrogenases/reductases (SDR) family.</text>
</comment>
<dbReference type="NCBIfam" id="NF006072">
    <property type="entry name" value="PRK08217.1"/>
    <property type="match status" value="1"/>
</dbReference>
<dbReference type="KEGG" id="htx:EKK97_10155"/>
<dbReference type="InterPro" id="IPR020904">
    <property type="entry name" value="Sc_DH/Rdtase_CS"/>
</dbReference>
<dbReference type="SUPFAM" id="SSF51735">
    <property type="entry name" value="NAD(P)-binding Rossmann-fold domains"/>
    <property type="match status" value="1"/>
</dbReference>
<dbReference type="InterPro" id="IPR002347">
    <property type="entry name" value="SDR_fam"/>
</dbReference>
<dbReference type="FunFam" id="3.40.50.720:FF:000173">
    <property type="entry name" value="3-oxoacyl-[acyl-carrier protein] reductase"/>
    <property type="match status" value="1"/>
</dbReference>
<keyword evidence="5" id="KW-1185">Reference proteome</keyword>
<dbReference type="Pfam" id="PF13561">
    <property type="entry name" value="adh_short_C2"/>
    <property type="match status" value="1"/>
</dbReference>
<evidence type="ECO:0000259" key="3">
    <source>
        <dbReference type="SMART" id="SM00822"/>
    </source>
</evidence>
<protein>
    <submittedName>
        <fullName evidence="4">SDR family oxidoreductase</fullName>
    </submittedName>
</protein>
<dbReference type="EMBL" id="CP035042">
    <property type="protein sequence ID" value="QHC49898.1"/>
    <property type="molecule type" value="Genomic_DNA"/>
</dbReference>
<dbReference type="GO" id="GO:0016616">
    <property type="term" value="F:oxidoreductase activity, acting on the CH-OH group of donors, NAD or NADP as acceptor"/>
    <property type="evidence" value="ECO:0007669"/>
    <property type="project" value="UniProtKB-ARBA"/>
</dbReference>
<name>A0A6I6SGW1_9GAMM</name>
<evidence type="ECO:0000313" key="5">
    <source>
        <dbReference type="Proteomes" id="UP000464013"/>
    </source>
</evidence>
<dbReference type="Proteomes" id="UP000464013">
    <property type="component" value="Chromosome"/>
</dbReference>
<dbReference type="SMART" id="SM00822">
    <property type="entry name" value="PKS_KR"/>
    <property type="match status" value="1"/>
</dbReference>
<dbReference type="PANTHER" id="PTHR42760:SF135">
    <property type="entry name" value="BLL7886 PROTEIN"/>
    <property type="match status" value="1"/>
</dbReference>
<sequence>MKLDKSVIAITGGARGLGFAMARRLGRQGATLALMDLDTDALDKAVSTLHAEGIEAGAFRLNVADETSVKQAFGDVAASLGPVAGLVNNAGILRDALLVKAKDGKVEKTMSLEQWQSVIDVNLTGVFLCGREAASQMVEANQGGVIVNISSISRAGNMGQSNYAAAKAAVVALTTTWAKELARYGIRVGAVAPGFIETDMTASMREDMLEKLTAGVPLKRLGDPDHIAQSVAFIFENDYFTGRVIECDGGLRL</sequence>
<evidence type="ECO:0000256" key="2">
    <source>
        <dbReference type="ARBA" id="ARBA00023002"/>
    </source>
</evidence>
<dbReference type="PRINTS" id="PR00080">
    <property type="entry name" value="SDRFAMILY"/>
</dbReference>
<dbReference type="AlphaFoldDB" id="A0A6I6SGW1"/>
<accession>A0A6I6SGW1</accession>
<organism evidence="4 5">
    <name type="scientific">Billgrantia tianxiuensis</name>
    <dbReference type="NCBI Taxonomy" id="2497861"/>
    <lineage>
        <taxon>Bacteria</taxon>
        <taxon>Pseudomonadati</taxon>
        <taxon>Pseudomonadota</taxon>
        <taxon>Gammaproteobacteria</taxon>
        <taxon>Oceanospirillales</taxon>
        <taxon>Halomonadaceae</taxon>
        <taxon>Billgrantia</taxon>
    </lineage>
</organism>
<dbReference type="InterPro" id="IPR057326">
    <property type="entry name" value="KR_dom"/>
</dbReference>
<dbReference type="Gene3D" id="3.40.50.720">
    <property type="entry name" value="NAD(P)-binding Rossmann-like Domain"/>
    <property type="match status" value="1"/>
</dbReference>
<dbReference type="RefSeq" id="WP_159551613.1">
    <property type="nucleotide sequence ID" value="NZ_CP035042.1"/>
</dbReference>